<sequence length="102" mass="12488">MFTIDRLIKKLYFSFKLENPFYCKQCGKKYSLICNNHQRYLFQLKIWGMLLNGTLKDDDGADSFMDYFHKQWVDNLPRWYEGHHSIRDQELAYGRKMKAWYS</sequence>
<gene>
    <name evidence="1" type="ORF">BpHYR1_023359</name>
</gene>
<keyword evidence="2" id="KW-1185">Reference proteome</keyword>
<dbReference type="AlphaFoldDB" id="A0A3M7P9D9"/>
<comment type="caution">
    <text evidence="1">The sequence shown here is derived from an EMBL/GenBank/DDBJ whole genome shotgun (WGS) entry which is preliminary data.</text>
</comment>
<organism evidence="1 2">
    <name type="scientific">Brachionus plicatilis</name>
    <name type="common">Marine rotifer</name>
    <name type="synonym">Brachionus muelleri</name>
    <dbReference type="NCBI Taxonomy" id="10195"/>
    <lineage>
        <taxon>Eukaryota</taxon>
        <taxon>Metazoa</taxon>
        <taxon>Spiralia</taxon>
        <taxon>Gnathifera</taxon>
        <taxon>Rotifera</taxon>
        <taxon>Eurotatoria</taxon>
        <taxon>Monogononta</taxon>
        <taxon>Pseudotrocha</taxon>
        <taxon>Ploima</taxon>
        <taxon>Brachionidae</taxon>
        <taxon>Brachionus</taxon>
    </lineage>
</organism>
<accession>A0A3M7P9D9</accession>
<evidence type="ECO:0000313" key="1">
    <source>
        <dbReference type="EMBL" id="RMZ95390.1"/>
    </source>
</evidence>
<name>A0A3M7P9D9_BRAPC</name>
<protein>
    <submittedName>
        <fullName evidence="1">Uncharacterized protein</fullName>
    </submittedName>
</protein>
<reference evidence="1 2" key="1">
    <citation type="journal article" date="2018" name="Sci. Rep.">
        <title>Genomic signatures of local adaptation to the degree of environmental predictability in rotifers.</title>
        <authorList>
            <person name="Franch-Gras L."/>
            <person name="Hahn C."/>
            <person name="Garcia-Roger E.M."/>
            <person name="Carmona M.J."/>
            <person name="Serra M."/>
            <person name="Gomez A."/>
        </authorList>
    </citation>
    <scope>NUCLEOTIDE SEQUENCE [LARGE SCALE GENOMIC DNA]</scope>
    <source>
        <strain evidence="1">HYR1</strain>
    </source>
</reference>
<dbReference type="Proteomes" id="UP000276133">
    <property type="component" value="Unassembled WGS sequence"/>
</dbReference>
<dbReference type="EMBL" id="REGN01012456">
    <property type="protein sequence ID" value="RMZ95390.1"/>
    <property type="molecule type" value="Genomic_DNA"/>
</dbReference>
<proteinExistence type="predicted"/>
<evidence type="ECO:0000313" key="2">
    <source>
        <dbReference type="Proteomes" id="UP000276133"/>
    </source>
</evidence>